<evidence type="ECO:0000259" key="2">
    <source>
        <dbReference type="Pfam" id="PF00856"/>
    </source>
</evidence>
<accession>A0A7G2C7Z4</accession>
<feature type="domain" description="SET" evidence="2">
    <location>
        <begin position="96"/>
        <end position="328"/>
    </location>
</feature>
<dbReference type="SUPFAM" id="SSF82199">
    <property type="entry name" value="SET domain"/>
    <property type="match status" value="1"/>
</dbReference>
<dbReference type="VEuPathDB" id="TriTrypDB:ADEAN_000230600"/>
<dbReference type="Proteomes" id="UP000515908">
    <property type="component" value="Chromosome 04"/>
</dbReference>
<proteinExistence type="predicted"/>
<feature type="transmembrane region" description="Helical" evidence="1">
    <location>
        <begin position="12"/>
        <end position="37"/>
    </location>
</feature>
<dbReference type="GO" id="GO:0016279">
    <property type="term" value="F:protein-lysine N-methyltransferase activity"/>
    <property type="evidence" value="ECO:0007669"/>
    <property type="project" value="TreeGrafter"/>
</dbReference>
<gene>
    <name evidence="3" type="ORF">ADEAN_000230600</name>
</gene>
<dbReference type="Gene3D" id="3.90.1410.10">
    <property type="entry name" value="set domain protein methyltransferase, domain 1"/>
    <property type="match status" value="1"/>
</dbReference>
<dbReference type="InterPro" id="IPR046341">
    <property type="entry name" value="SET_dom_sf"/>
</dbReference>
<dbReference type="Pfam" id="PF00856">
    <property type="entry name" value="SET"/>
    <property type="match status" value="1"/>
</dbReference>
<keyword evidence="1" id="KW-0472">Membrane</keyword>
<keyword evidence="4" id="KW-1185">Reference proteome</keyword>
<dbReference type="InterPro" id="IPR050600">
    <property type="entry name" value="SETD3_SETD6_MTase"/>
</dbReference>
<dbReference type="AlphaFoldDB" id="A0A7G2C7Z4"/>
<keyword evidence="1" id="KW-0812">Transmembrane</keyword>
<evidence type="ECO:0000256" key="1">
    <source>
        <dbReference type="SAM" id="Phobius"/>
    </source>
</evidence>
<dbReference type="OrthoDB" id="341421at2759"/>
<dbReference type="InterPro" id="IPR001214">
    <property type="entry name" value="SET_dom"/>
</dbReference>
<reference evidence="3 4" key="1">
    <citation type="submission" date="2020-08" db="EMBL/GenBank/DDBJ databases">
        <authorList>
            <person name="Newling K."/>
            <person name="Davey J."/>
            <person name="Forrester S."/>
        </authorList>
    </citation>
    <scope>NUCLEOTIDE SEQUENCE [LARGE SCALE GENOMIC DNA]</scope>
    <source>
        <strain evidence="4">Crithidia deanei Carvalho (ATCC PRA-265)</strain>
    </source>
</reference>
<evidence type="ECO:0000313" key="4">
    <source>
        <dbReference type="Proteomes" id="UP000515908"/>
    </source>
</evidence>
<dbReference type="EMBL" id="LR877148">
    <property type="protein sequence ID" value="CAD2214853.1"/>
    <property type="molecule type" value="Genomic_DNA"/>
</dbReference>
<dbReference type="PANTHER" id="PTHR13271">
    <property type="entry name" value="UNCHARACTERIZED PUTATIVE METHYLTRANSFERASE"/>
    <property type="match status" value="1"/>
</dbReference>
<organism evidence="3 4">
    <name type="scientific">Angomonas deanei</name>
    <dbReference type="NCBI Taxonomy" id="59799"/>
    <lineage>
        <taxon>Eukaryota</taxon>
        <taxon>Discoba</taxon>
        <taxon>Euglenozoa</taxon>
        <taxon>Kinetoplastea</taxon>
        <taxon>Metakinetoplastina</taxon>
        <taxon>Trypanosomatida</taxon>
        <taxon>Trypanosomatidae</taxon>
        <taxon>Strigomonadinae</taxon>
        <taxon>Angomonas</taxon>
    </lineage>
</organism>
<sequence>MSVRMDVAPSLYLHFLFFSLPLSFLSVLPTGMIEFFIQKCQPRDRIKFLNKETYTFLWPYLFSAEVPAARTLCRWAARRGAAVHGGLRLRLSKTGCSMTAVRDIRAGRPLLSIPSRLVLSTDNDGEHTRKTVQGRLDSYQELSLLLLQHLHTRRSPYGAYVEFLYDLHNAEREEGEGLFAAAGASAALAARLEHMYGGNAMEAHGVTNAPFLSKKTLTCPESRVEWIRLNDLVRQLEQGSPHFVSKSAAWALSMALARSVGDDQGGLSLFPLIDLCEHSFTPNAFVKICLTPDQNKAVGLKWHDGEEPCVHLIAARDIRSGESITRLYSPRRVESQLDAEHWQLQFGFVPK</sequence>
<keyword evidence="1" id="KW-1133">Transmembrane helix</keyword>
<name>A0A7G2C7Z4_9TRYP</name>
<dbReference type="PANTHER" id="PTHR13271:SF151">
    <property type="entry name" value="SET DOMAIN-CONTAINING PROTEIN 4"/>
    <property type="match status" value="1"/>
</dbReference>
<evidence type="ECO:0000313" key="3">
    <source>
        <dbReference type="EMBL" id="CAD2214853.1"/>
    </source>
</evidence>
<protein>
    <submittedName>
        <fullName evidence="3">SET domain containing protein, putative</fullName>
    </submittedName>
</protein>